<organism evidence="4 5">
    <name type="scientific">Jatropha curcas</name>
    <name type="common">Barbados nut</name>
    <dbReference type="NCBI Taxonomy" id="180498"/>
    <lineage>
        <taxon>Eukaryota</taxon>
        <taxon>Viridiplantae</taxon>
        <taxon>Streptophyta</taxon>
        <taxon>Embryophyta</taxon>
        <taxon>Tracheophyta</taxon>
        <taxon>Spermatophyta</taxon>
        <taxon>Magnoliopsida</taxon>
        <taxon>eudicotyledons</taxon>
        <taxon>Gunneridae</taxon>
        <taxon>Pentapetalae</taxon>
        <taxon>rosids</taxon>
        <taxon>fabids</taxon>
        <taxon>Malpighiales</taxon>
        <taxon>Euphorbiaceae</taxon>
        <taxon>Crotonoideae</taxon>
        <taxon>Jatropheae</taxon>
        <taxon>Jatropha</taxon>
    </lineage>
</organism>
<evidence type="ECO:0000313" key="5">
    <source>
        <dbReference type="Proteomes" id="UP000027138"/>
    </source>
</evidence>
<dbReference type="OrthoDB" id="1743455at2759"/>
<sequence>MFPYDPVALRTRKWKGKKLEEFFILQNRAPNSAAFTEEHIQCLRNNVVRLICKYSKYEKFEANIQFYAVTYFDHFISKNPPPVLHEHSVLYQARYLAIACLSLASKLLTRSGRRHFRKISDKILLEMEFKIFNGLNWQMPALIPNLSSNSNRINVQVRGGIEFSHSKHLIFGAAAILSAINFGYGDDGDRLKEAGFTIVDKEKLTNCINKMEEVLMEAKKAAWSVKKQKMASSNYIEPSGFKADWKCSGNEDDELAKFDPASFMEHPKADFKILGCIPLRWLPRWMPCWDY</sequence>
<dbReference type="SUPFAM" id="SSF47954">
    <property type="entry name" value="Cyclin-like"/>
    <property type="match status" value="1"/>
</dbReference>
<keyword evidence="5" id="KW-1185">Reference proteome</keyword>
<protein>
    <recommendedName>
        <fullName evidence="2">B-like cyclin</fullName>
    </recommendedName>
</protein>
<dbReference type="EMBL" id="KK914206">
    <property type="protein sequence ID" value="KDP46845.1"/>
    <property type="molecule type" value="Genomic_DNA"/>
</dbReference>
<gene>
    <name evidence="4" type="ORF">JCGZ_24054</name>
</gene>
<dbReference type="Pfam" id="PF00134">
    <property type="entry name" value="Cyclin_N"/>
    <property type="match status" value="1"/>
</dbReference>
<proteinExistence type="predicted"/>
<dbReference type="InterPro" id="IPR036915">
    <property type="entry name" value="Cyclin-like_sf"/>
</dbReference>
<dbReference type="Gene3D" id="1.10.472.10">
    <property type="entry name" value="Cyclin-like"/>
    <property type="match status" value="1"/>
</dbReference>
<evidence type="ECO:0000259" key="3">
    <source>
        <dbReference type="Pfam" id="PF00134"/>
    </source>
</evidence>
<dbReference type="AlphaFoldDB" id="A0A067LPM9"/>
<feature type="domain" description="Cyclin N-terminal" evidence="3">
    <location>
        <begin position="42"/>
        <end position="139"/>
    </location>
</feature>
<name>A0A067LPM9_JATCU</name>
<comment type="subunit">
    <text evidence="1">Interacts with the CDC2 protein kinase to form a serine/threonine kinase holoenzyme complex also known as maturation promoting factor (MPF). The cyclin subunit imparts substrate specificity to the complex.</text>
</comment>
<evidence type="ECO:0000256" key="2">
    <source>
        <dbReference type="ARBA" id="ARBA00032263"/>
    </source>
</evidence>
<dbReference type="Proteomes" id="UP000027138">
    <property type="component" value="Unassembled WGS sequence"/>
</dbReference>
<reference evidence="4 5" key="1">
    <citation type="journal article" date="2014" name="PLoS ONE">
        <title>Global Analysis of Gene Expression Profiles in Physic Nut (Jatropha curcas L.) Seedlings Exposed to Salt Stress.</title>
        <authorList>
            <person name="Zhang L."/>
            <person name="Zhang C."/>
            <person name="Wu P."/>
            <person name="Chen Y."/>
            <person name="Li M."/>
            <person name="Jiang H."/>
            <person name="Wu G."/>
        </authorList>
    </citation>
    <scope>NUCLEOTIDE SEQUENCE [LARGE SCALE GENOMIC DNA]</scope>
    <source>
        <strain evidence="5">cv. GZQX0401</strain>
        <tissue evidence="4">Young leaves</tissue>
    </source>
</reference>
<evidence type="ECO:0000256" key="1">
    <source>
        <dbReference type="ARBA" id="ARBA00011177"/>
    </source>
</evidence>
<accession>A0A067LPM9</accession>
<evidence type="ECO:0000313" key="4">
    <source>
        <dbReference type="EMBL" id="KDP46845.1"/>
    </source>
</evidence>
<dbReference type="InterPro" id="IPR006671">
    <property type="entry name" value="Cyclin_N"/>
</dbReference>